<protein>
    <submittedName>
        <fullName evidence="2">Uncharacterized protein</fullName>
    </submittedName>
</protein>
<keyword evidence="3" id="KW-1185">Reference proteome</keyword>
<gene>
    <name evidence="2" type="ORF">RHGRI_020275</name>
</gene>
<dbReference type="InterPro" id="IPR023213">
    <property type="entry name" value="CAT-like_dom_sf"/>
</dbReference>
<dbReference type="InterPro" id="IPR050317">
    <property type="entry name" value="Plant_Fungal_Acyltransferase"/>
</dbReference>
<evidence type="ECO:0000313" key="3">
    <source>
        <dbReference type="Proteomes" id="UP000823749"/>
    </source>
</evidence>
<name>A0AAV6JL08_9ERIC</name>
<sequence length="715" mass="77864">MTEPRLSRRVSVTDSGIFQSRFHIIFYYNKVSGEDSGWTLAGWTKESLGRALHEQPMLGGRLRREEESEEGGLELVSNDSGIRLFEARFSKMVAEFLDLEEREDAEAELVYWKDIDEENPQFSPLFYAQVTNFHCGGYSVGISCSLVVADPLAIISFLRRWANIHSRMVSETELAKPPLFYLPNFKPNASSLTNQAGSNRIKDRRKPLIFQTGKINHNEVETLKALALRCIEEAELKLGGKRASKITLLVKKPSEEIEQSNDHNSFISYLKMATTKNGTSTSPPKSQIEAVQSVVPIKMTEPRLSRRVSVTDSGIFQSRFHIIFYYNKVSGEDSGWTLAGWTKESLGRALHEQPMLGGRLRREEESEEGGLELVSNDSGIRLFEARISKTVAEFLDLEEREDAEAELVYWKDIDEENPQFSPLFYAQVTNFHCGGYSVGISCSLVVADPLAIISFLRRWANIHSRMVSETELAKPPLFYLPNFKPNASSLTNQAGSNRIKDRRKPLIFQTGKINHNEVETRKALALRCIEEAELKLGGKRASKITLLVKKPSEEIEVESYLREGLMEKQLSFRSGLNRGSWDDLGASEVKFWEGKKPVSTPPIPNKASIATLLPCLKAPDPGVGVEATGGVAGGGAGDMGEGAGGLVVGGVSGAIGGAGGELMEGPGLMVGGAVIVGGGTLGGGAVIVGGGAANGGGVETMVGGVAMVFGGKAID</sequence>
<dbReference type="Gene3D" id="3.30.559.10">
    <property type="entry name" value="Chloramphenicol acetyltransferase-like domain"/>
    <property type="match status" value="2"/>
</dbReference>
<accession>A0AAV6JL08</accession>
<dbReference type="PANTHER" id="PTHR31642">
    <property type="entry name" value="TRICHOTHECENE 3-O-ACETYLTRANSFERASE"/>
    <property type="match status" value="1"/>
</dbReference>
<comment type="caution">
    <text evidence="2">The sequence shown here is derived from an EMBL/GenBank/DDBJ whole genome shotgun (WGS) entry which is preliminary data.</text>
</comment>
<evidence type="ECO:0000313" key="2">
    <source>
        <dbReference type="EMBL" id="KAG5539985.1"/>
    </source>
</evidence>
<dbReference type="Pfam" id="PF02458">
    <property type="entry name" value="Transferase"/>
    <property type="match status" value="2"/>
</dbReference>
<organism evidence="2 3">
    <name type="scientific">Rhododendron griersonianum</name>
    <dbReference type="NCBI Taxonomy" id="479676"/>
    <lineage>
        <taxon>Eukaryota</taxon>
        <taxon>Viridiplantae</taxon>
        <taxon>Streptophyta</taxon>
        <taxon>Embryophyta</taxon>
        <taxon>Tracheophyta</taxon>
        <taxon>Spermatophyta</taxon>
        <taxon>Magnoliopsida</taxon>
        <taxon>eudicotyledons</taxon>
        <taxon>Gunneridae</taxon>
        <taxon>Pentapetalae</taxon>
        <taxon>asterids</taxon>
        <taxon>Ericales</taxon>
        <taxon>Ericaceae</taxon>
        <taxon>Ericoideae</taxon>
        <taxon>Rhodoreae</taxon>
        <taxon>Rhododendron</taxon>
    </lineage>
</organism>
<reference evidence="2" key="1">
    <citation type="submission" date="2020-08" db="EMBL/GenBank/DDBJ databases">
        <title>Plant Genome Project.</title>
        <authorList>
            <person name="Zhang R.-G."/>
        </authorList>
    </citation>
    <scope>NUCLEOTIDE SEQUENCE</scope>
    <source>
        <strain evidence="2">WSP0</strain>
        <tissue evidence="2">Leaf</tissue>
    </source>
</reference>
<evidence type="ECO:0000256" key="1">
    <source>
        <dbReference type="ARBA" id="ARBA00009861"/>
    </source>
</evidence>
<comment type="similarity">
    <text evidence="1">Belongs to the plant acyltransferase family.</text>
</comment>
<dbReference type="GO" id="GO:0016747">
    <property type="term" value="F:acyltransferase activity, transferring groups other than amino-acyl groups"/>
    <property type="evidence" value="ECO:0007669"/>
    <property type="project" value="TreeGrafter"/>
</dbReference>
<dbReference type="Proteomes" id="UP000823749">
    <property type="component" value="Chromosome 7"/>
</dbReference>
<dbReference type="EMBL" id="JACTNZ010000007">
    <property type="protein sequence ID" value="KAG5539985.1"/>
    <property type="molecule type" value="Genomic_DNA"/>
</dbReference>
<proteinExistence type="inferred from homology"/>
<dbReference type="PANTHER" id="PTHR31642:SF299">
    <property type="entry name" value="OS02G0653400 PROTEIN"/>
    <property type="match status" value="1"/>
</dbReference>
<dbReference type="AlphaFoldDB" id="A0AAV6JL08"/>